<dbReference type="SUPFAM" id="SSF51430">
    <property type="entry name" value="NAD(P)-linked oxidoreductase"/>
    <property type="match status" value="1"/>
</dbReference>
<dbReference type="PROSITE" id="PS00062">
    <property type="entry name" value="ALDOKETO_REDUCTASE_2"/>
    <property type="match status" value="1"/>
</dbReference>
<dbReference type="InterPro" id="IPR023210">
    <property type="entry name" value="NADP_OxRdtase_dom"/>
</dbReference>
<sequence>MLSSARVLSSAKSTVSSHRFQVLKSNQPLGSPDFAAALPQRKHRSVRVGASLSRNTDPVRWTQSTLAGLLAAGLLSAGSLRPLSASAAVSMAAAVDPKSVPTTKLNSGFDIPVIGWGTFGANDDLGTKATHTALAAGYRFIDTGVTYGNEGAIGKALKEELSSGKIKREDLFICSKLWSDQHSESGAYNAVKGSLKALNVDYIDLYLIHWPVTDKTGDKFTPPTEETWKGLERAVDEGLVKSIGLSNYSPEKIEPWIKDARIKPAVNQVEVHAHFRNARVREFAKANNIHVTAYSPLSSPANVKDMGMDMPNLMEDKTVLELAKKYNKSPTQVLLRWGIQNGNSVIPKSASAEHQQANINIFDFELSAEDQQKLSSFSYQAKCITGEGFGYSEKGPWHTYEELWNEPEPAQQPRPS</sequence>
<feature type="domain" description="NADP-dependent oxidoreductase" evidence="2">
    <location>
        <begin position="121"/>
        <end position="376"/>
    </location>
</feature>
<reference evidence="3 4" key="1">
    <citation type="journal article" date="2024" name="Nat. Commun.">
        <title>Phylogenomics reveals the evolutionary origins of lichenization in chlorophyte algae.</title>
        <authorList>
            <person name="Puginier C."/>
            <person name="Libourel C."/>
            <person name="Otte J."/>
            <person name="Skaloud P."/>
            <person name="Haon M."/>
            <person name="Grisel S."/>
            <person name="Petersen M."/>
            <person name="Berrin J.G."/>
            <person name="Delaux P.M."/>
            <person name="Dal Grande F."/>
            <person name="Keller J."/>
        </authorList>
    </citation>
    <scope>NUCLEOTIDE SEQUENCE [LARGE SCALE GENOMIC DNA]</scope>
    <source>
        <strain evidence="3 4">SAG 2523</strain>
    </source>
</reference>
<dbReference type="CDD" id="cd19071">
    <property type="entry name" value="AKR_AKR1-5-like"/>
    <property type="match status" value="1"/>
</dbReference>
<evidence type="ECO:0000259" key="2">
    <source>
        <dbReference type="Pfam" id="PF00248"/>
    </source>
</evidence>
<evidence type="ECO:0000313" key="4">
    <source>
        <dbReference type="Proteomes" id="UP001485043"/>
    </source>
</evidence>
<evidence type="ECO:0000256" key="1">
    <source>
        <dbReference type="ARBA" id="ARBA00023002"/>
    </source>
</evidence>
<proteinExistence type="predicted"/>
<keyword evidence="4" id="KW-1185">Reference proteome</keyword>
<comment type="caution">
    <text evidence="3">The sequence shown here is derived from an EMBL/GenBank/DDBJ whole genome shotgun (WGS) entry which is preliminary data.</text>
</comment>
<dbReference type="PRINTS" id="PR00069">
    <property type="entry name" value="ALDKETRDTASE"/>
</dbReference>
<gene>
    <name evidence="3" type="ORF">WJX84_009769</name>
</gene>
<dbReference type="InterPro" id="IPR036812">
    <property type="entry name" value="NAD(P)_OxRdtase_dom_sf"/>
</dbReference>
<dbReference type="InterPro" id="IPR020471">
    <property type="entry name" value="AKR"/>
</dbReference>
<dbReference type="Proteomes" id="UP001485043">
    <property type="component" value="Unassembled WGS sequence"/>
</dbReference>
<dbReference type="PANTHER" id="PTHR11732">
    <property type="entry name" value="ALDO/KETO REDUCTASE"/>
    <property type="match status" value="1"/>
</dbReference>
<dbReference type="GO" id="GO:0016616">
    <property type="term" value="F:oxidoreductase activity, acting on the CH-OH group of donors, NAD or NADP as acceptor"/>
    <property type="evidence" value="ECO:0007669"/>
    <property type="project" value="UniProtKB-ARBA"/>
</dbReference>
<accession>A0AAW1SRS3</accession>
<dbReference type="Pfam" id="PF00248">
    <property type="entry name" value="Aldo_ket_red"/>
    <property type="match status" value="1"/>
</dbReference>
<keyword evidence="1" id="KW-0560">Oxidoreductase</keyword>
<name>A0AAW1SRS3_9CHLO</name>
<dbReference type="Gene3D" id="3.20.20.100">
    <property type="entry name" value="NADP-dependent oxidoreductase domain"/>
    <property type="match status" value="1"/>
</dbReference>
<evidence type="ECO:0000313" key="3">
    <source>
        <dbReference type="EMBL" id="KAK9852597.1"/>
    </source>
</evidence>
<protein>
    <recommendedName>
        <fullName evidence="2">NADP-dependent oxidoreductase domain-containing protein</fullName>
    </recommendedName>
</protein>
<dbReference type="FunFam" id="3.20.20.100:FF:000002">
    <property type="entry name" value="2,5-diketo-D-gluconic acid reductase A"/>
    <property type="match status" value="1"/>
</dbReference>
<dbReference type="InterPro" id="IPR018170">
    <property type="entry name" value="Aldo/ket_reductase_CS"/>
</dbReference>
<dbReference type="EMBL" id="JALJOV010001182">
    <property type="protein sequence ID" value="KAK9852597.1"/>
    <property type="molecule type" value="Genomic_DNA"/>
</dbReference>
<dbReference type="AlphaFoldDB" id="A0AAW1SRS3"/>
<organism evidence="3 4">
    <name type="scientific">Apatococcus fuscideae</name>
    <dbReference type="NCBI Taxonomy" id="2026836"/>
    <lineage>
        <taxon>Eukaryota</taxon>
        <taxon>Viridiplantae</taxon>
        <taxon>Chlorophyta</taxon>
        <taxon>core chlorophytes</taxon>
        <taxon>Trebouxiophyceae</taxon>
        <taxon>Chlorellales</taxon>
        <taxon>Chlorellaceae</taxon>
        <taxon>Apatococcus</taxon>
    </lineage>
</organism>